<comment type="subcellular location">
    <subcellularLocation>
        <location evidence="1">Nucleus</location>
    </subcellularLocation>
</comment>
<protein>
    <submittedName>
        <fullName evidence="8">Regulator of drug sensitivity 1</fullName>
    </submittedName>
</protein>
<reference evidence="8" key="1">
    <citation type="submission" date="2022-07" db="EMBL/GenBank/DDBJ databases">
        <title>Fungi with potential for degradation of polypropylene.</title>
        <authorList>
            <person name="Gostincar C."/>
        </authorList>
    </citation>
    <scope>NUCLEOTIDE SEQUENCE</scope>
    <source>
        <strain evidence="8">EXF-13308</strain>
    </source>
</reference>
<dbReference type="SUPFAM" id="SSF57701">
    <property type="entry name" value="Zn2/Cys6 DNA-binding domain"/>
    <property type="match status" value="1"/>
</dbReference>
<dbReference type="Proteomes" id="UP001174694">
    <property type="component" value="Unassembled WGS sequence"/>
</dbReference>
<evidence type="ECO:0000256" key="3">
    <source>
        <dbReference type="ARBA" id="ARBA00023015"/>
    </source>
</evidence>
<evidence type="ECO:0000259" key="7">
    <source>
        <dbReference type="PROSITE" id="PS50048"/>
    </source>
</evidence>
<gene>
    <name evidence="8" type="ORF">NKR23_g2621</name>
</gene>
<dbReference type="CDD" id="cd12148">
    <property type="entry name" value="fungal_TF_MHR"/>
    <property type="match status" value="1"/>
</dbReference>
<dbReference type="GO" id="GO:0008270">
    <property type="term" value="F:zinc ion binding"/>
    <property type="evidence" value="ECO:0007669"/>
    <property type="project" value="InterPro"/>
</dbReference>
<comment type="caution">
    <text evidence="8">The sequence shown here is derived from an EMBL/GenBank/DDBJ whole genome shotgun (WGS) entry which is preliminary data.</text>
</comment>
<keyword evidence="2" id="KW-0479">Metal-binding</keyword>
<evidence type="ECO:0000256" key="5">
    <source>
        <dbReference type="ARBA" id="ARBA00023242"/>
    </source>
</evidence>
<dbReference type="InterPro" id="IPR050815">
    <property type="entry name" value="TF_fung"/>
</dbReference>
<evidence type="ECO:0000256" key="2">
    <source>
        <dbReference type="ARBA" id="ARBA00022723"/>
    </source>
</evidence>
<evidence type="ECO:0000313" key="9">
    <source>
        <dbReference type="Proteomes" id="UP001174694"/>
    </source>
</evidence>
<dbReference type="Pfam" id="PF00172">
    <property type="entry name" value="Zn_clus"/>
    <property type="match status" value="1"/>
</dbReference>
<accession>A0AA38RLM4</accession>
<sequence>MALSLLPRDHEMAMGVSKAAQACTSCKKQKRRCDKVLPACGLCARMGRPCDYTDFIAAPTAEDFASLTMKLAELEGRLNKDSSSASPASAAAGKANSRGPLWLGAFSRFPSVVFLDIDAFKWAGLGIPKPPLDIPMEVLEILSDGEGVQDAASKYFSTIHVWFPIISKKRMNLGIPLWDGGPDLAMLFLAMKLVTSPPLDGVAPADSLLYTASKRFAALLESSGAISMLYLQSLVLIALYEYGHGIYPSAWMTVGACVRYTEILGLPSYNESCLVLGQCTTWTESEERRRVWWAVFILDRVISLGSKKMCACEEPLDTYILPVDDIGWDEGDMTRCLQRPILTDISEPQSPFARLAQACLLISRALRHCREAKRGTLKKSGGSDVREATALTESLSQLCHILDDELAAKSSNPTSSGAETATGFLPSSPDPPPSSALFFSLLAPRCLALSAVVMILDIYSCPETQRDGPHGDYGEAGALSPERLVMQVQAIDGLREASEKIRGIGRSLAAACLSPSPSPSAGGAAGGEGASGLDRVSPLALDAVYCALATFHWLWKEGGDAATEAATQDVRACLSVVSTRWRLAAEYLVIEEHHDVTNMMALRAGQ</sequence>
<dbReference type="PROSITE" id="PS50048">
    <property type="entry name" value="ZN2_CY6_FUNGAL_2"/>
    <property type="match status" value="1"/>
</dbReference>
<dbReference type="SMART" id="SM00066">
    <property type="entry name" value="GAL4"/>
    <property type="match status" value="1"/>
</dbReference>
<feature type="domain" description="Zn(2)-C6 fungal-type" evidence="7">
    <location>
        <begin position="22"/>
        <end position="52"/>
    </location>
</feature>
<keyword evidence="4" id="KW-0804">Transcription</keyword>
<dbReference type="InterPro" id="IPR001138">
    <property type="entry name" value="Zn2Cys6_DnaBD"/>
</dbReference>
<dbReference type="GO" id="GO:0000981">
    <property type="term" value="F:DNA-binding transcription factor activity, RNA polymerase II-specific"/>
    <property type="evidence" value="ECO:0007669"/>
    <property type="project" value="InterPro"/>
</dbReference>
<feature type="region of interest" description="Disordered" evidence="6">
    <location>
        <begin position="410"/>
        <end position="429"/>
    </location>
</feature>
<evidence type="ECO:0000313" key="8">
    <source>
        <dbReference type="EMBL" id="KAJ9151976.1"/>
    </source>
</evidence>
<keyword evidence="3" id="KW-0805">Transcription regulation</keyword>
<proteinExistence type="predicted"/>
<dbReference type="Gene3D" id="4.10.240.10">
    <property type="entry name" value="Zn(2)-C6 fungal-type DNA-binding domain"/>
    <property type="match status" value="1"/>
</dbReference>
<dbReference type="SMART" id="SM00906">
    <property type="entry name" value="Fungal_trans"/>
    <property type="match status" value="2"/>
</dbReference>
<dbReference type="GO" id="GO:0005634">
    <property type="term" value="C:nucleus"/>
    <property type="evidence" value="ECO:0007669"/>
    <property type="project" value="UniProtKB-SubCell"/>
</dbReference>
<dbReference type="PANTHER" id="PTHR47338">
    <property type="entry name" value="ZN(II)2CYS6 TRANSCRIPTION FACTOR (EUROFUNG)-RELATED"/>
    <property type="match status" value="1"/>
</dbReference>
<dbReference type="CDD" id="cd00067">
    <property type="entry name" value="GAL4"/>
    <property type="match status" value="1"/>
</dbReference>
<name>A0AA38RLM4_9PEZI</name>
<evidence type="ECO:0000256" key="1">
    <source>
        <dbReference type="ARBA" id="ARBA00004123"/>
    </source>
</evidence>
<dbReference type="GO" id="GO:0006351">
    <property type="term" value="P:DNA-templated transcription"/>
    <property type="evidence" value="ECO:0007669"/>
    <property type="project" value="InterPro"/>
</dbReference>
<feature type="compositionally biased region" description="Polar residues" evidence="6">
    <location>
        <begin position="410"/>
        <end position="419"/>
    </location>
</feature>
<dbReference type="PANTHER" id="PTHR47338:SF20">
    <property type="entry name" value="ZN(II)2CYS6 TRANSCRIPTION FACTOR (EUROFUNG)"/>
    <property type="match status" value="1"/>
</dbReference>
<keyword evidence="5" id="KW-0539">Nucleus</keyword>
<dbReference type="InterPro" id="IPR007219">
    <property type="entry name" value="XnlR_reg_dom"/>
</dbReference>
<dbReference type="EMBL" id="JANBVO010000005">
    <property type="protein sequence ID" value="KAJ9151976.1"/>
    <property type="molecule type" value="Genomic_DNA"/>
</dbReference>
<keyword evidence="9" id="KW-1185">Reference proteome</keyword>
<dbReference type="Pfam" id="PF04082">
    <property type="entry name" value="Fungal_trans"/>
    <property type="match status" value="1"/>
</dbReference>
<dbReference type="PROSITE" id="PS00463">
    <property type="entry name" value="ZN2_CY6_FUNGAL_1"/>
    <property type="match status" value="1"/>
</dbReference>
<organism evidence="8 9">
    <name type="scientific">Pleurostoma richardsiae</name>
    <dbReference type="NCBI Taxonomy" id="41990"/>
    <lineage>
        <taxon>Eukaryota</taxon>
        <taxon>Fungi</taxon>
        <taxon>Dikarya</taxon>
        <taxon>Ascomycota</taxon>
        <taxon>Pezizomycotina</taxon>
        <taxon>Sordariomycetes</taxon>
        <taxon>Sordariomycetidae</taxon>
        <taxon>Calosphaeriales</taxon>
        <taxon>Pleurostomataceae</taxon>
        <taxon>Pleurostoma</taxon>
    </lineage>
</organism>
<dbReference type="GO" id="GO:0003677">
    <property type="term" value="F:DNA binding"/>
    <property type="evidence" value="ECO:0007669"/>
    <property type="project" value="InterPro"/>
</dbReference>
<dbReference type="AlphaFoldDB" id="A0AA38RLM4"/>
<evidence type="ECO:0000256" key="4">
    <source>
        <dbReference type="ARBA" id="ARBA00023163"/>
    </source>
</evidence>
<evidence type="ECO:0000256" key="6">
    <source>
        <dbReference type="SAM" id="MobiDB-lite"/>
    </source>
</evidence>
<dbReference type="InterPro" id="IPR036864">
    <property type="entry name" value="Zn2-C6_fun-type_DNA-bd_sf"/>
</dbReference>